<dbReference type="SUPFAM" id="SSF52540">
    <property type="entry name" value="P-loop containing nucleoside triphosphate hydrolases"/>
    <property type="match status" value="2"/>
</dbReference>
<dbReference type="PANTHER" id="PTHR45629">
    <property type="entry name" value="SNF2/RAD54 FAMILY MEMBER"/>
    <property type="match status" value="1"/>
</dbReference>
<dbReference type="InterPro" id="IPR050496">
    <property type="entry name" value="SNF2_RAD54_helicase_repair"/>
</dbReference>
<feature type="compositionally biased region" description="Basic and acidic residues" evidence="2">
    <location>
        <begin position="548"/>
        <end position="569"/>
    </location>
</feature>
<dbReference type="Pfam" id="PF00271">
    <property type="entry name" value="Helicase_C"/>
    <property type="match status" value="1"/>
</dbReference>
<evidence type="ECO:0000313" key="4">
    <source>
        <dbReference type="EMBL" id="JAC68801.1"/>
    </source>
</evidence>
<dbReference type="GO" id="GO:0016787">
    <property type="term" value="F:hydrolase activity"/>
    <property type="evidence" value="ECO:0007669"/>
    <property type="project" value="UniProtKB-KW"/>
</dbReference>
<evidence type="ECO:0000256" key="1">
    <source>
        <dbReference type="ARBA" id="ARBA00022801"/>
    </source>
</evidence>
<dbReference type="SMART" id="SM00490">
    <property type="entry name" value="HELICc"/>
    <property type="match status" value="1"/>
</dbReference>
<dbReference type="InterPro" id="IPR049730">
    <property type="entry name" value="SNF2/RAD54-like_C"/>
</dbReference>
<dbReference type="GO" id="GO:0005524">
    <property type="term" value="F:ATP binding"/>
    <property type="evidence" value="ECO:0007669"/>
    <property type="project" value="InterPro"/>
</dbReference>
<dbReference type="InterPro" id="IPR027417">
    <property type="entry name" value="P-loop_NTPase"/>
</dbReference>
<feature type="domain" description="Helicase C-terminal" evidence="3">
    <location>
        <begin position="315"/>
        <end position="475"/>
    </location>
</feature>
<reference evidence="4" key="1">
    <citation type="submission" date="2014-05" db="EMBL/GenBank/DDBJ databases">
        <title>The transcriptome of the halophilic microalga Tetraselmis sp. GSL018 isolated from the Great Salt Lake, Utah.</title>
        <authorList>
            <person name="Jinkerson R.E."/>
            <person name="D'Adamo S."/>
            <person name="Posewitz M.C."/>
        </authorList>
    </citation>
    <scope>NUCLEOTIDE SEQUENCE</scope>
    <source>
        <strain evidence="4">GSL018</strain>
    </source>
</reference>
<feature type="region of interest" description="Disordered" evidence="2">
    <location>
        <begin position="234"/>
        <end position="271"/>
    </location>
</feature>
<keyword evidence="1" id="KW-0378">Hydrolase</keyword>
<dbReference type="Pfam" id="PF00176">
    <property type="entry name" value="SNF2-rel_dom"/>
    <property type="match status" value="1"/>
</dbReference>
<dbReference type="Gene3D" id="3.40.50.300">
    <property type="entry name" value="P-loop containing nucleotide triphosphate hydrolases"/>
    <property type="match status" value="1"/>
</dbReference>
<dbReference type="PROSITE" id="PS51194">
    <property type="entry name" value="HELICASE_CTER"/>
    <property type="match status" value="1"/>
</dbReference>
<feature type="region of interest" description="Disordered" evidence="2">
    <location>
        <begin position="136"/>
        <end position="164"/>
    </location>
</feature>
<dbReference type="InterPro" id="IPR000330">
    <property type="entry name" value="SNF2_N"/>
</dbReference>
<dbReference type="GO" id="GO:0015616">
    <property type="term" value="F:DNA translocase activity"/>
    <property type="evidence" value="ECO:0007669"/>
    <property type="project" value="TreeGrafter"/>
</dbReference>
<dbReference type="EMBL" id="GBEZ01017544">
    <property type="protein sequence ID" value="JAC68801.1"/>
    <property type="molecule type" value="Transcribed_RNA"/>
</dbReference>
<feature type="region of interest" description="Disordered" evidence="2">
    <location>
        <begin position="532"/>
        <end position="575"/>
    </location>
</feature>
<dbReference type="PANTHER" id="PTHR45629:SF7">
    <property type="entry name" value="DNA EXCISION REPAIR PROTEIN ERCC-6-RELATED"/>
    <property type="match status" value="1"/>
</dbReference>
<organism evidence="4">
    <name type="scientific">Tetraselmis sp. GSL018</name>
    <dbReference type="NCBI Taxonomy" id="582737"/>
    <lineage>
        <taxon>Eukaryota</taxon>
        <taxon>Viridiplantae</taxon>
        <taxon>Chlorophyta</taxon>
        <taxon>core chlorophytes</taxon>
        <taxon>Chlorodendrophyceae</taxon>
        <taxon>Chlorodendrales</taxon>
        <taxon>Chlorodendraceae</taxon>
        <taxon>Tetraselmis</taxon>
    </lineage>
</organism>
<evidence type="ECO:0000256" key="2">
    <source>
        <dbReference type="SAM" id="MobiDB-lite"/>
    </source>
</evidence>
<dbReference type="Gene3D" id="1.20.120.850">
    <property type="entry name" value="SWI2/SNF2 ATPases, N-terminal domain"/>
    <property type="match status" value="1"/>
</dbReference>
<dbReference type="CDD" id="cd18793">
    <property type="entry name" value="SF2_C_SNF"/>
    <property type="match status" value="1"/>
</dbReference>
<evidence type="ECO:0000259" key="3">
    <source>
        <dbReference type="PROSITE" id="PS51194"/>
    </source>
</evidence>
<protein>
    <submittedName>
        <fullName evidence="4">Dna excision repair protein ercc-6-like</fullName>
    </submittedName>
</protein>
<proteinExistence type="predicted"/>
<dbReference type="InterPro" id="IPR038718">
    <property type="entry name" value="SNF2-like_sf"/>
</dbReference>
<dbReference type="Gene3D" id="3.40.50.10810">
    <property type="entry name" value="Tandem AAA-ATPase domain"/>
    <property type="match status" value="1"/>
</dbReference>
<gene>
    <name evidence="4" type="ORF">TSPGSL018_7889</name>
</gene>
<dbReference type="InterPro" id="IPR001650">
    <property type="entry name" value="Helicase_C-like"/>
</dbReference>
<dbReference type="AlphaFoldDB" id="A0A061RE72"/>
<name>A0A061RE72_9CHLO</name>
<accession>A0A061RE72</accession>
<sequence length="655" mass="72432">MGWCCTTHNELEGRDIVWTDKQEDRPEWDVMILDEGHKVKNPNTQLSKRLTQIRTGIRVIITGTPIQNNLMEFHALVDLACPGLLGDRADFKRRFERPITNGTCKAALPRERDIGAAVAAKLRSKTAPYILRREKKEVLPGKDSSGQATEGGDASAQCNEPQPQAMGRKEDLIVWLRLSSDQRRIYEAFLHSESVKQALNATGSVLAAITVLKKICDHPALLNERAAELVIRGANKQSRHSSRCEDSDSSGSDSEFHSCESDSDPEDDFDSARMQSAAQGIDSSANWEVEGKDIQALLLEAVQKRGAESSCKTQFAVSLIRQLTEEGHRTLVFSQSRIMLNILQAELSALQIRLLRIDGSVSSVSERQDLVNRFQSRSDIPVFLLTSQVGGLGLTLTAADRVIIIDPAWNPSVDNQSVDRAYRIGQQKDVVVYRLISCGTVEEKIYRKQVFKGGLSRAGMEEGEQIRYFSQQELRDLFTADAAELEASKTMAQLEGIHGEPGAAWTDLRSHLSWMGTQKTFAGVSDHSLIYSKKGSPGRGLQQPAAEAPRRLQAERRRTEGRAAGRRPDSGAWSGAGALSDMFATALRINLPDPDSGTREDLHKVTELERSLEKKRALMRGLAPASLPDGGDKLRESITRLEEELRAARVSSKEP</sequence>